<accession>A0A849JXE7</accession>
<name>A0A849JXE7_9MICO</name>
<organism evidence="3 4">
    <name type="scientific">Isoptericola sediminis</name>
    <dbReference type="NCBI Taxonomy" id="2733572"/>
    <lineage>
        <taxon>Bacteria</taxon>
        <taxon>Bacillati</taxon>
        <taxon>Actinomycetota</taxon>
        <taxon>Actinomycetes</taxon>
        <taxon>Micrococcales</taxon>
        <taxon>Promicromonosporaceae</taxon>
        <taxon>Isoptericola</taxon>
    </lineage>
</organism>
<keyword evidence="3" id="KW-0540">Nuclease</keyword>
<dbReference type="InterPro" id="IPR011089">
    <property type="entry name" value="GmrSD_C"/>
</dbReference>
<proteinExistence type="predicted"/>
<dbReference type="Proteomes" id="UP000557204">
    <property type="component" value="Unassembled WGS sequence"/>
</dbReference>
<feature type="domain" description="GmrSD restriction endonucleases C-terminal" evidence="2">
    <location>
        <begin position="109"/>
        <end position="248"/>
    </location>
</feature>
<dbReference type="GO" id="GO:0004519">
    <property type="term" value="F:endonuclease activity"/>
    <property type="evidence" value="ECO:0007669"/>
    <property type="project" value="UniProtKB-KW"/>
</dbReference>
<reference evidence="3 4" key="1">
    <citation type="submission" date="2020-05" db="EMBL/GenBank/DDBJ databases">
        <title>Genome sequence of Isoptericola sp. JC619 isolated from Chilika lagoon, India.</title>
        <authorList>
            <person name="Kumar D."/>
            <person name="Appam K."/>
            <person name="Gandham S."/>
            <person name="Uppada J."/>
            <person name="Sasikala C."/>
            <person name="Venkata Ramana C."/>
        </authorList>
    </citation>
    <scope>NUCLEOTIDE SEQUENCE [LARGE SCALE GENOMIC DNA]</scope>
    <source>
        <strain evidence="3 4">JC619</strain>
    </source>
</reference>
<dbReference type="EMBL" id="JABFAJ010000019">
    <property type="protein sequence ID" value="NNU27992.1"/>
    <property type="molecule type" value="Genomic_DNA"/>
</dbReference>
<comment type="caution">
    <text evidence="3">The sequence shown here is derived from an EMBL/GenBank/DDBJ whole genome shotgun (WGS) entry which is preliminary data.</text>
</comment>
<dbReference type="RefSeq" id="WP_171247495.1">
    <property type="nucleotide sequence ID" value="NZ_JABFAJ010000019.1"/>
</dbReference>
<evidence type="ECO:0000259" key="2">
    <source>
        <dbReference type="Pfam" id="PF07510"/>
    </source>
</evidence>
<dbReference type="PANTHER" id="PTHR24094">
    <property type="entry name" value="SECRETED PROTEIN"/>
    <property type="match status" value="1"/>
</dbReference>
<sequence length="253" mass="27316">MRTVLSWVAVLLAAFVLVQVTGFGKNLDLDSLADSAGAIIRDAAEDAASLDDTEPGSGDGGSGDDGSVDVKEVTRQLDGLTVKGKAPQTGYDRDDFDHWTDPDGNGCDARNDMLARDLSDEKVDDDGCTVLSGTYDVEPYTGEKDRAFERGSDDLAVSLDAEHVVALQNAWISGAHDWNDNRREKFANDPANLLMVDPGENRTKGAANAAEWLPPNKAFRCEYVATQIEVKAAYELAITQPEKDAMNRVLESC</sequence>
<dbReference type="AlphaFoldDB" id="A0A849JXE7"/>
<evidence type="ECO:0000313" key="3">
    <source>
        <dbReference type="EMBL" id="NNU27992.1"/>
    </source>
</evidence>
<dbReference type="PANTHER" id="PTHR24094:SF15">
    <property type="entry name" value="AMP-DEPENDENT SYNTHETASE_LIGASE DOMAIN-CONTAINING PROTEIN-RELATED"/>
    <property type="match status" value="1"/>
</dbReference>
<keyword evidence="3" id="KW-0255">Endonuclease</keyword>
<evidence type="ECO:0000313" key="4">
    <source>
        <dbReference type="Proteomes" id="UP000557204"/>
    </source>
</evidence>
<keyword evidence="3" id="KW-0378">Hydrolase</keyword>
<evidence type="ECO:0000256" key="1">
    <source>
        <dbReference type="SAM" id="MobiDB-lite"/>
    </source>
</evidence>
<feature type="region of interest" description="Disordered" evidence="1">
    <location>
        <begin position="46"/>
        <end position="69"/>
    </location>
</feature>
<gene>
    <name evidence="3" type="ORF">HLI28_10610</name>
</gene>
<dbReference type="Pfam" id="PF07510">
    <property type="entry name" value="GmrSD_C"/>
    <property type="match status" value="1"/>
</dbReference>
<keyword evidence="4" id="KW-1185">Reference proteome</keyword>
<protein>
    <submittedName>
        <fullName evidence="3">HNH endonuclease</fullName>
    </submittedName>
</protein>